<proteinExistence type="inferred from homology"/>
<dbReference type="EMBL" id="CP001801">
    <property type="protein sequence ID" value="ACX96787.1"/>
    <property type="molecule type" value="Genomic_DNA"/>
</dbReference>
<evidence type="ECO:0000256" key="4">
    <source>
        <dbReference type="ARBA" id="ARBA00022448"/>
    </source>
</evidence>
<feature type="compositionally biased region" description="Low complexity" evidence="12">
    <location>
        <begin position="79"/>
        <end position="90"/>
    </location>
</feature>
<evidence type="ECO:0000256" key="8">
    <source>
        <dbReference type="ARBA" id="ARBA00022989"/>
    </source>
</evidence>
<dbReference type="Pfam" id="PF03840">
    <property type="entry name" value="SecG"/>
    <property type="match status" value="1"/>
</dbReference>
<keyword evidence="8 11" id="KW-1133">Transmembrane helix</keyword>
<protein>
    <recommendedName>
        <fullName evidence="3 11">Protein-export membrane protein SecG</fullName>
    </recommendedName>
</protein>
<dbReference type="eggNOG" id="COG1314">
    <property type="taxonomic scope" value="Bacteria"/>
</dbReference>
<evidence type="ECO:0000256" key="3">
    <source>
        <dbReference type="ARBA" id="ARBA00017876"/>
    </source>
</evidence>
<feature type="region of interest" description="Disordered" evidence="12">
    <location>
        <begin position="79"/>
        <end position="152"/>
    </location>
</feature>
<keyword evidence="4 11" id="KW-0813">Transport</keyword>
<dbReference type="AlphaFoldDB" id="D0KVF7"/>
<evidence type="ECO:0000313" key="13">
    <source>
        <dbReference type="EMBL" id="ACX96787.1"/>
    </source>
</evidence>
<comment type="subcellular location">
    <subcellularLocation>
        <location evidence="1 11">Cell membrane</location>
        <topology evidence="1 11">Multi-pass membrane protein</topology>
    </subcellularLocation>
</comment>
<keyword evidence="10 11" id="KW-0472">Membrane</keyword>
<feature type="compositionally biased region" description="Polar residues" evidence="12">
    <location>
        <begin position="100"/>
        <end position="113"/>
    </location>
</feature>
<dbReference type="NCBIfam" id="TIGR00810">
    <property type="entry name" value="secG"/>
    <property type="match status" value="1"/>
</dbReference>
<evidence type="ECO:0000256" key="10">
    <source>
        <dbReference type="ARBA" id="ARBA00023136"/>
    </source>
</evidence>
<dbReference type="GO" id="GO:0015450">
    <property type="term" value="F:protein-transporting ATPase activity"/>
    <property type="evidence" value="ECO:0007669"/>
    <property type="project" value="UniProtKB-UniRule"/>
</dbReference>
<gene>
    <name evidence="13" type="ordered locus">Hneap_1965</name>
</gene>
<dbReference type="PANTHER" id="PTHR34182:SF1">
    <property type="entry name" value="PROTEIN-EXPORT MEMBRANE PROTEIN SECG"/>
    <property type="match status" value="1"/>
</dbReference>
<keyword evidence="6 11" id="KW-0812">Transmembrane</keyword>
<dbReference type="GO" id="GO:0043952">
    <property type="term" value="P:protein transport by the Sec complex"/>
    <property type="evidence" value="ECO:0007669"/>
    <property type="project" value="TreeGrafter"/>
</dbReference>
<sequence>MQTLILIGHVLIGLALIGLVLIQHGKGADAGAAFGSGSSGTVFGARGAATFLQKLTGWLVVAFFATSLLLAYVINTSHSPSSVVNSVPVSKTDSGDGSKPNPQNSVPSTSESVTPAPASQGKPSDVPSTSGGSEQVAPAANGSTKPDDVPSK</sequence>
<dbReference type="InterPro" id="IPR004692">
    <property type="entry name" value="SecG"/>
</dbReference>
<evidence type="ECO:0000256" key="1">
    <source>
        <dbReference type="ARBA" id="ARBA00004651"/>
    </source>
</evidence>
<dbReference type="KEGG" id="hna:Hneap_1965"/>
<name>D0KVF7_HALNC</name>
<dbReference type="GO" id="GO:0005886">
    <property type="term" value="C:plasma membrane"/>
    <property type="evidence" value="ECO:0007669"/>
    <property type="project" value="UniProtKB-SubCell"/>
</dbReference>
<evidence type="ECO:0000313" key="14">
    <source>
        <dbReference type="Proteomes" id="UP000009102"/>
    </source>
</evidence>
<dbReference type="GO" id="GO:0065002">
    <property type="term" value="P:intracellular protein transmembrane transport"/>
    <property type="evidence" value="ECO:0007669"/>
    <property type="project" value="TreeGrafter"/>
</dbReference>
<feature type="transmembrane region" description="Helical" evidence="11">
    <location>
        <begin position="51"/>
        <end position="74"/>
    </location>
</feature>
<dbReference type="PANTHER" id="PTHR34182">
    <property type="entry name" value="PROTEIN-EXPORT MEMBRANE PROTEIN SECG"/>
    <property type="match status" value="1"/>
</dbReference>
<keyword evidence="9 11" id="KW-0811">Translocation</keyword>
<dbReference type="HOGENOM" id="CLU_094156_2_0_6"/>
<evidence type="ECO:0000256" key="5">
    <source>
        <dbReference type="ARBA" id="ARBA00022475"/>
    </source>
</evidence>
<dbReference type="Proteomes" id="UP000009102">
    <property type="component" value="Chromosome"/>
</dbReference>
<accession>D0KVF7</accession>
<keyword evidence="5 11" id="KW-1003">Cell membrane</keyword>
<organism evidence="13 14">
    <name type="scientific">Halothiobacillus neapolitanus (strain ATCC 23641 / DSM 15147 / CIP 104769 / NCIMB 8539 / c2)</name>
    <name type="common">Thiobacillus neapolitanus</name>
    <dbReference type="NCBI Taxonomy" id="555778"/>
    <lineage>
        <taxon>Bacteria</taxon>
        <taxon>Pseudomonadati</taxon>
        <taxon>Pseudomonadota</taxon>
        <taxon>Gammaproteobacteria</taxon>
        <taxon>Chromatiales</taxon>
        <taxon>Halothiobacillaceae</taxon>
        <taxon>Halothiobacillus</taxon>
    </lineage>
</organism>
<keyword evidence="7 11" id="KW-0653">Protein transport</keyword>
<dbReference type="RefSeq" id="WP_012824819.1">
    <property type="nucleotide sequence ID" value="NC_013422.1"/>
</dbReference>
<comment type="similarity">
    <text evidence="2 11">Belongs to the SecG family.</text>
</comment>
<evidence type="ECO:0000256" key="7">
    <source>
        <dbReference type="ARBA" id="ARBA00022927"/>
    </source>
</evidence>
<evidence type="ECO:0000256" key="12">
    <source>
        <dbReference type="SAM" id="MobiDB-lite"/>
    </source>
</evidence>
<dbReference type="PRINTS" id="PR01651">
    <property type="entry name" value="SECGEXPORT"/>
</dbReference>
<dbReference type="OrthoDB" id="9813947at2"/>
<evidence type="ECO:0000256" key="6">
    <source>
        <dbReference type="ARBA" id="ARBA00022692"/>
    </source>
</evidence>
<evidence type="ECO:0000256" key="9">
    <source>
        <dbReference type="ARBA" id="ARBA00023010"/>
    </source>
</evidence>
<dbReference type="GO" id="GO:0009306">
    <property type="term" value="P:protein secretion"/>
    <property type="evidence" value="ECO:0007669"/>
    <property type="project" value="UniProtKB-UniRule"/>
</dbReference>
<evidence type="ECO:0000256" key="11">
    <source>
        <dbReference type="RuleBase" id="RU365087"/>
    </source>
</evidence>
<reference evidence="13 14" key="1">
    <citation type="submission" date="2009-10" db="EMBL/GenBank/DDBJ databases">
        <title>Complete sequence of Halothiobacillus neapolitanus c2.</title>
        <authorList>
            <consortium name="US DOE Joint Genome Institute"/>
            <person name="Lucas S."/>
            <person name="Copeland A."/>
            <person name="Lapidus A."/>
            <person name="Glavina del Rio T."/>
            <person name="Tice H."/>
            <person name="Bruce D."/>
            <person name="Goodwin L."/>
            <person name="Pitluck S."/>
            <person name="Davenport K."/>
            <person name="Brettin T."/>
            <person name="Detter J.C."/>
            <person name="Han C."/>
            <person name="Tapia R."/>
            <person name="Larimer F."/>
            <person name="Land M."/>
            <person name="Hauser L."/>
            <person name="Kyrpides N."/>
            <person name="Mikhailova N."/>
            <person name="Kerfeld C."/>
            <person name="Cannon G."/>
            <person name="Heinhort S."/>
        </authorList>
    </citation>
    <scope>NUCLEOTIDE SEQUENCE [LARGE SCALE GENOMIC DNA]</scope>
    <source>
        <strain evidence="14">ATCC 23641 / c2</strain>
    </source>
</reference>
<comment type="caution">
    <text evidence="11">Lacks conserved residue(s) required for the propagation of feature annotation.</text>
</comment>
<evidence type="ECO:0000256" key="2">
    <source>
        <dbReference type="ARBA" id="ARBA00008445"/>
    </source>
</evidence>
<comment type="function">
    <text evidence="11">Involved in protein export. Participates in an early event of protein translocation.</text>
</comment>
<dbReference type="STRING" id="555778.Hneap_1965"/>
<keyword evidence="14" id="KW-1185">Reference proteome</keyword>